<protein>
    <submittedName>
        <fullName evidence="1">Uncharacterized protein</fullName>
    </submittedName>
</protein>
<sequence>MNDIEAKVNLDTGAFCTFISKEYLQVILPEWKSHLLLIEGVQVSSATNNMYPLGILDTNLLSPHPAGSLIMKTELVVMNNCKSQHIIIGNDYLNIYGVDINNQKDRYFTIGENKRQRFSFSNIPKQISIVSSNKDTHKEKFLNNQLIEAQINPSLSPKMGHELVDVLYIYINAFASDNETLGTIKEHEGDITLNVNRQYPPVLIRPAYPEIPRARETLEKHI</sequence>
<dbReference type="Proteomes" id="UP000765509">
    <property type="component" value="Unassembled WGS sequence"/>
</dbReference>
<dbReference type="Gene3D" id="2.40.70.10">
    <property type="entry name" value="Acid Proteases"/>
    <property type="match status" value="1"/>
</dbReference>
<accession>A0A9Q3DGV0</accession>
<dbReference type="InterPro" id="IPR021109">
    <property type="entry name" value="Peptidase_aspartic_dom_sf"/>
</dbReference>
<name>A0A9Q3DGV0_9BASI</name>
<proteinExistence type="predicted"/>
<organism evidence="1 2">
    <name type="scientific">Austropuccinia psidii MF-1</name>
    <dbReference type="NCBI Taxonomy" id="1389203"/>
    <lineage>
        <taxon>Eukaryota</taxon>
        <taxon>Fungi</taxon>
        <taxon>Dikarya</taxon>
        <taxon>Basidiomycota</taxon>
        <taxon>Pucciniomycotina</taxon>
        <taxon>Pucciniomycetes</taxon>
        <taxon>Pucciniales</taxon>
        <taxon>Sphaerophragmiaceae</taxon>
        <taxon>Austropuccinia</taxon>
    </lineage>
</organism>
<dbReference type="EMBL" id="AVOT02015981">
    <property type="protein sequence ID" value="MBW0500765.1"/>
    <property type="molecule type" value="Genomic_DNA"/>
</dbReference>
<keyword evidence="2" id="KW-1185">Reference proteome</keyword>
<gene>
    <name evidence="1" type="ORF">O181_040480</name>
</gene>
<comment type="caution">
    <text evidence="1">The sequence shown here is derived from an EMBL/GenBank/DDBJ whole genome shotgun (WGS) entry which is preliminary data.</text>
</comment>
<dbReference type="AlphaFoldDB" id="A0A9Q3DGV0"/>
<evidence type="ECO:0000313" key="2">
    <source>
        <dbReference type="Proteomes" id="UP000765509"/>
    </source>
</evidence>
<reference evidence="1" key="1">
    <citation type="submission" date="2021-03" db="EMBL/GenBank/DDBJ databases">
        <title>Draft genome sequence of rust myrtle Austropuccinia psidii MF-1, a brazilian biotype.</title>
        <authorList>
            <person name="Quecine M.C."/>
            <person name="Pachon D.M.R."/>
            <person name="Bonatelli M.L."/>
            <person name="Correr F.H."/>
            <person name="Franceschini L.M."/>
            <person name="Leite T.F."/>
            <person name="Margarido G.R.A."/>
            <person name="Almeida C.A."/>
            <person name="Ferrarezi J.A."/>
            <person name="Labate C.A."/>
        </authorList>
    </citation>
    <scope>NUCLEOTIDE SEQUENCE</scope>
    <source>
        <strain evidence="1">MF-1</strain>
    </source>
</reference>
<evidence type="ECO:0000313" key="1">
    <source>
        <dbReference type="EMBL" id="MBW0500765.1"/>
    </source>
</evidence>